<dbReference type="AlphaFoldDB" id="A0A3A4BC12"/>
<dbReference type="Proteomes" id="UP000265768">
    <property type="component" value="Unassembled WGS sequence"/>
</dbReference>
<proteinExistence type="predicted"/>
<dbReference type="RefSeq" id="WP_119925037.1">
    <property type="nucleotide sequence ID" value="NZ_QZEY01000001.1"/>
</dbReference>
<name>A0A3A4BC12_9ACTN</name>
<dbReference type="EMBL" id="QZEY01000001">
    <property type="protein sequence ID" value="RJL36063.1"/>
    <property type="molecule type" value="Genomic_DNA"/>
</dbReference>
<dbReference type="OrthoDB" id="3447380at2"/>
<protein>
    <submittedName>
        <fullName evidence="2">Uncharacterized protein</fullName>
    </submittedName>
</protein>
<accession>A0A3A4BC12</accession>
<feature type="signal peptide" evidence="1">
    <location>
        <begin position="1"/>
        <end position="27"/>
    </location>
</feature>
<comment type="caution">
    <text evidence="2">The sequence shown here is derived from an EMBL/GenBank/DDBJ whole genome shotgun (WGS) entry which is preliminary data.</text>
</comment>
<evidence type="ECO:0000256" key="1">
    <source>
        <dbReference type="SAM" id="SignalP"/>
    </source>
</evidence>
<evidence type="ECO:0000313" key="3">
    <source>
        <dbReference type="Proteomes" id="UP000265768"/>
    </source>
</evidence>
<evidence type="ECO:0000313" key="2">
    <source>
        <dbReference type="EMBL" id="RJL36063.1"/>
    </source>
</evidence>
<gene>
    <name evidence="2" type="ORF">D5H75_04715</name>
</gene>
<organism evidence="2 3">
    <name type="scientific">Bailinhaonella thermotolerans</name>
    <dbReference type="NCBI Taxonomy" id="1070861"/>
    <lineage>
        <taxon>Bacteria</taxon>
        <taxon>Bacillati</taxon>
        <taxon>Actinomycetota</taxon>
        <taxon>Actinomycetes</taxon>
        <taxon>Streptosporangiales</taxon>
        <taxon>Streptosporangiaceae</taxon>
        <taxon>Bailinhaonella</taxon>
    </lineage>
</organism>
<keyword evidence="3" id="KW-1185">Reference proteome</keyword>
<sequence length="253" mass="28035">MLKRIAAGLVATAAGISVLGAASAASASPEPEVGIASVSINPDPLVIKHGESGWLRVAVVTKNASKVRVSIRPVGVRTFADDSKEYTRDDWDRWNFSWKLGSSAPSGKWVAEVTAYSKSGKEAVSAESTFAVQHARPYKKDTDIVRFDAGPEPVRKGQRLTLSGKLVVEDRHHDRGYDDQVVKIYFRESRHGGWKYVTSTETNHRGYFKTSARAWRDGYWKAVYEGNRWARGSVSDADYVDVGMIHNRVPIPR</sequence>
<feature type="chain" id="PRO_5039518119" evidence="1">
    <location>
        <begin position="28"/>
        <end position="253"/>
    </location>
</feature>
<reference evidence="2 3" key="1">
    <citation type="submission" date="2018-09" db="EMBL/GenBank/DDBJ databases">
        <title>YIM 75507 draft genome.</title>
        <authorList>
            <person name="Tang S."/>
            <person name="Feng Y."/>
        </authorList>
    </citation>
    <scope>NUCLEOTIDE SEQUENCE [LARGE SCALE GENOMIC DNA]</scope>
    <source>
        <strain evidence="2 3">YIM 75507</strain>
    </source>
</reference>
<keyword evidence="1" id="KW-0732">Signal</keyword>